<sequence>MSIINNQYCSDPGAVIFGKNENSTVSVSTLIGSSVGLLISIIAFIMLIMTAVLFKEWRESRKNQLLIQFMIARIFYITVRYIIDFRNHFYAHEARCVLYLDFICLVYTEYALICWMFIFSMKLNDSLVKVFNTSESPLWKVSLGTWLIPAFVTALLWISFTMQTDRELLFFLLYLLLLKWPVLCANAIFLITALNAVIRSNISKSENNVKIVLVMLILIFGFSLQQTLIDIYKIVHLLIIDYYVTFYLNIINIIMIYHCAFSILFWLFGNAKTRKLWRREKPKLPTSSELNFRMSIQ</sequence>
<dbReference type="InterPro" id="IPR017981">
    <property type="entry name" value="GPCR_2-like_7TM"/>
</dbReference>
<dbReference type="Gene3D" id="1.20.1070.10">
    <property type="entry name" value="Rhodopsin 7-helix transmembrane proteins"/>
    <property type="match status" value="1"/>
</dbReference>
<feature type="transmembrane region" description="Helical" evidence="5">
    <location>
        <begin position="172"/>
        <end position="197"/>
    </location>
</feature>
<protein>
    <recommendedName>
        <fullName evidence="6">G-protein coupled receptors family 2 profile 2 domain-containing protein</fullName>
    </recommendedName>
</protein>
<feature type="domain" description="G-protein coupled receptors family 2 profile 2" evidence="6">
    <location>
        <begin position="29"/>
        <end position="155"/>
    </location>
</feature>
<evidence type="ECO:0000313" key="7">
    <source>
        <dbReference type="EMBL" id="CAG9784901.1"/>
    </source>
</evidence>
<dbReference type="AlphaFoldDB" id="A0A9N9QWR3"/>
<dbReference type="OrthoDB" id="7200218at2759"/>
<evidence type="ECO:0000313" key="8">
    <source>
        <dbReference type="Proteomes" id="UP001153714"/>
    </source>
</evidence>
<dbReference type="GO" id="GO:0016020">
    <property type="term" value="C:membrane"/>
    <property type="evidence" value="ECO:0007669"/>
    <property type="project" value="UniProtKB-SubCell"/>
</dbReference>
<evidence type="ECO:0000256" key="1">
    <source>
        <dbReference type="ARBA" id="ARBA00004141"/>
    </source>
</evidence>
<evidence type="ECO:0000256" key="4">
    <source>
        <dbReference type="ARBA" id="ARBA00023136"/>
    </source>
</evidence>
<feature type="transmembrane region" description="Helical" evidence="5">
    <location>
        <begin position="98"/>
        <end position="118"/>
    </location>
</feature>
<dbReference type="EMBL" id="OU893344">
    <property type="protein sequence ID" value="CAG9784901.1"/>
    <property type="molecule type" value="Genomic_DNA"/>
</dbReference>
<organism evidence="7 8">
    <name type="scientific">Diatraea saccharalis</name>
    <name type="common">sugarcane borer</name>
    <dbReference type="NCBI Taxonomy" id="40085"/>
    <lineage>
        <taxon>Eukaryota</taxon>
        <taxon>Metazoa</taxon>
        <taxon>Ecdysozoa</taxon>
        <taxon>Arthropoda</taxon>
        <taxon>Hexapoda</taxon>
        <taxon>Insecta</taxon>
        <taxon>Pterygota</taxon>
        <taxon>Neoptera</taxon>
        <taxon>Endopterygota</taxon>
        <taxon>Lepidoptera</taxon>
        <taxon>Glossata</taxon>
        <taxon>Ditrysia</taxon>
        <taxon>Pyraloidea</taxon>
        <taxon>Crambidae</taxon>
        <taxon>Crambinae</taxon>
        <taxon>Diatraea</taxon>
    </lineage>
</organism>
<keyword evidence="3 5" id="KW-1133">Transmembrane helix</keyword>
<keyword evidence="4 5" id="KW-0472">Membrane</keyword>
<gene>
    <name evidence="7" type="ORF">DIATSA_LOCUS2964</name>
</gene>
<dbReference type="GO" id="GO:0007166">
    <property type="term" value="P:cell surface receptor signaling pathway"/>
    <property type="evidence" value="ECO:0007669"/>
    <property type="project" value="InterPro"/>
</dbReference>
<name>A0A9N9QWR3_9NEOP</name>
<keyword evidence="8" id="KW-1185">Reference proteome</keyword>
<reference evidence="7" key="1">
    <citation type="submission" date="2021-12" db="EMBL/GenBank/DDBJ databases">
        <authorList>
            <person name="King R."/>
        </authorList>
    </citation>
    <scope>NUCLEOTIDE SEQUENCE</scope>
</reference>
<keyword evidence="2 5" id="KW-0812">Transmembrane</keyword>
<proteinExistence type="predicted"/>
<dbReference type="PROSITE" id="PS50261">
    <property type="entry name" value="G_PROTEIN_RECEP_F2_4"/>
    <property type="match status" value="1"/>
</dbReference>
<evidence type="ECO:0000256" key="5">
    <source>
        <dbReference type="SAM" id="Phobius"/>
    </source>
</evidence>
<feature type="transmembrane region" description="Helical" evidence="5">
    <location>
        <begin position="246"/>
        <end position="269"/>
    </location>
</feature>
<evidence type="ECO:0000259" key="6">
    <source>
        <dbReference type="PROSITE" id="PS50261"/>
    </source>
</evidence>
<feature type="transmembrane region" description="Helical" evidence="5">
    <location>
        <begin position="30"/>
        <end position="53"/>
    </location>
</feature>
<dbReference type="Proteomes" id="UP001153714">
    <property type="component" value="Chromosome 13"/>
</dbReference>
<feature type="transmembrane region" description="Helical" evidence="5">
    <location>
        <begin position="65"/>
        <end position="83"/>
    </location>
</feature>
<dbReference type="GO" id="GO:0004888">
    <property type="term" value="F:transmembrane signaling receptor activity"/>
    <property type="evidence" value="ECO:0007669"/>
    <property type="project" value="InterPro"/>
</dbReference>
<evidence type="ECO:0000256" key="2">
    <source>
        <dbReference type="ARBA" id="ARBA00022692"/>
    </source>
</evidence>
<reference evidence="7" key="2">
    <citation type="submission" date="2022-10" db="EMBL/GenBank/DDBJ databases">
        <authorList>
            <consortium name="ENA_rothamsted_submissions"/>
            <consortium name="culmorum"/>
            <person name="King R."/>
        </authorList>
    </citation>
    <scope>NUCLEOTIDE SEQUENCE</scope>
</reference>
<feature type="transmembrane region" description="Helical" evidence="5">
    <location>
        <begin position="138"/>
        <end position="160"/>
    </location>
</feature>
<feature type="transmembrane region" description="Helical" evidence="5">
    <location>
        <begin position="209"/>
        <end position="226"/>
    </location>
</feature>
<accession>A0A9N9QWR3</accession>
<evidence type="ECO:0000256" key="3">
    <source>
        <dbReference type="ARBA" id="ARBA00022989"/>
    </source>
</evidence>
<comment type="subcellular location">
    <subcellularLocation>
        <location evidence="1">Membrane</location>
        <topology evidence="1">Multi-pass membrane protein</topology>
    </subcellularLocation>
</comment>